<reference evidence="9 10" key="1">
    <citation type="journal article" date="2019" name="Nat. Plants">
        <title>Stout camphor tree genome fills gaps in understanding of flowering plant genome evolution.</title>
        <authorList>
            <person name="Chaw S.M."/>
            <person name="Liu Y.C."/>
            <person name="Wu Y.W."/>
            <person name="Wang H.Y."/>
            <person name="Lin C.I."/>
            <person name="Wu C.S."/>
            <person name="Ke H.M."/>
            <person name="Chang L.Y."/>
            <person name="Hsu C.Y."/>
            <person name="Yang H.T."/>
            <person name="Sudianto E."/>
            <person name="Hsu M.H."/>
            <person name="Wu K.P."/>
            <person name="Wang L.N."/>
            <person name="Leebens-Mack J.H."/>
            <person name="Tsai I.J."/>
        </authorList>
    </citation>
    <scope>NUCLEOTIDE SEQUENCE [LARGE SCALE GENOMIC DNA]</scope>
    <source>
        <strain evidence="10">cv. Chaw 1501</strain>
        <tissue evidence="9">Young leaves</tissue>
    </source>
</reference>
<dbReference type="Gene3D" id="1.20.5.4130">
    <property type="match status" value="1"/>
</dbReference>
<dbReference type="FunFam" id="3.40.50.300:FF:001091">
    <property type="entry name" value="Probable disease resistance protein At1g61300"/>
    <property type="match status" value="1"/>
</dbReference>
<dbReference type="Pfam" id="PF18052">
    <property type="entry name" value="Rx_N"/>
    <property type="match status" value="1"/>
</dbReference>
<keyword evidence="10" id="KW-1185">Reference proteome</keyword>
<dbReference type="Gene3D" id="3.80.10.10">
    <property type="entry name" value="Ribonuclease Inhibitor"/>
    <property type="match status" value="1"/>
</dbReference>
<evidence type="ECO:0000313" key="9">
    <source>
        <dbReference type="EMBL" id="RWR84281.1"/>
    </source>
</evidence>
<dbReference type="Pfam" id="PF23559">
    <property type="entry name" value="WHD_DRP"/>
    <property type="match status" value="1"/>
</dbReference>
<dbReference type="InterPro" id="IPR036388">
    <property type="entry name" value="WH-like_DNA-bd_sf"/>
</dbReference>
<proteinExistence type="predicted"/>
<dbReference type="GO" id="GO:0098542">
    <property type="term" value="P:defense response to other organism"/>
    <property type="evidence" value="ECO:0007669"/>
    <property type="project" value="TreeGrafter"/>
</dbReference>
<accession>A0A3S3P6P5</accession>
<evidence type="ECO:0000259" key="6">
    <source>
        <dbReference type="Pfam" id="PF18052"/>
    </source>
</evidence>
<feature type="domain" description="Disease resistance N-terminal" evidence="6">
    <location>
        <begin position="5"/>
        <end position="90"/>
    </location>
</feature>
<dbReference type="InterPro" id="IPR055414">
    <property type="entry name" value="LRR_R13L4/SHOC2-like"/>
</dbReference>
<dbReference type="InterPro" id="IPR058922">
    <property type="entry name" value="WHD_DRP"/>
</dbReference>
<dbReference type="InterPro" id="IPR002182">
    <property type="entry name" value="NB-ARC"/>
</dbReference>
<keyword evidence="4" id="KW-1133">Transmembrane helix</keyword>
<dbReference type="Pfam" id="PF23598">
    <property type="entry name" value="LRR_14"/>
    <property type="match status" value="1"/>
</dbReference>
<evidence type="ECO:0000256" key="2">
    <source>
        <dbReference type="ARBA" id="ARBA00022741"/>
    </source>
</evidence>
<dbReference type="PANTHER" id="PTHR23155">
    <property type="entry name" value="DISEASE RESISTANCE PROTEIN RP"/>
    <property type="match status" value="1"/>
</dbReference>
<dbReference type="PANTHER" id="PTHR23155:SF1238">
    <property type="entry name" value="TOMV SUSCEPTIBLE PROTEIN TM-2"/>
    <property type="match status" value="1"/>
</dbReference>
<dbReference type="Gene3D" id="3.40.50.300">
    <property type="entry name" value="P-loop containing nucleotide triphosphate hydrolases"/>
    <property type="match status" value="1"/>
</dbReference>
<dbReference type="SUPFAM" id="SSF52058">
    <property type="entry name" value="L domain-like"/>
    <property type="match status" value="1"/>
</dbReference>
<dbReference type="Gene3D" id="1.10.10.10">
    <property type="entry name" value="Winged helix-like DNA-binding domain superfamily/Winged helix DNA-binding domain"/>
    <property type="match status" value="1"/>
</dbReference>
<keyword evidence="1" id="KW-0677">Repeat</keyword>
<feature type="domain" description="Disease resistance protein winged helix" evidence="7">
    <location>
        <begin position="431"/>
        <end position="502"/>
    </location>
</feature>
<name>A0A3S3P6P5_9MAGN</name>
<dbReference type="CDD" id="cd14798">
    <property type="entry name" value="RX-CC_like"/>
    <property type="match status" value="1"/>
</dbReference>
<dbReference type="InterPro" id="IPR041118">
    <property type="entry name" value="Rx_N"/>
</dbReference>
<keyword evidence="3" id="KW-0611">Plant defense</keyword>
<sequence length="846" mass="97298">MASAVVTSVSAKLGNLLFQEAKNLYGVNDDVEWIQTQLTRMQCFLKDADSRQNKEERVKNWVKEIIQVSYDAEDIIETFIYSQNAQRRRRGFAEWIARCVCIVGELVRELITQYMVSKKIKKIRQKINDISESRKTFGIRDINEGRQEESSSTSSPQEHWQFYSDVKEEDVVGQKNEISTLREQLISEEPSRCLISIVGMPGSGKTTLAKKVYHVVKDGFPCHAFVTLSQQYKIKNILMDVLKCVMGLRREEMEKLTEKELGEKLRDHFKKERYLVVIDDIWSKEGWDDMLDPILPDVKNKSRVILTTRDEKVIPDDPTLRMRLLDDDEGWELFMKKIFPKEKNPSRACPANLEEIGKKILAKCGGLPLAILVSGGLLVREPHTAKVWLDVLESVDRHYLTESTNKCGRILDSGYWQLPYYLKPCFLYMGLFPERHTISSNKLIGLWIAEGFIENKGSAKLEDVAEEYLEELVGRSMIQVVRRKSNGSVGQCRIHDLLRDLCISEARQNNFFTIHNDKGTTSSSTNVRRLALHCNVDVYDNENRSTATLRSILHTHLVDFEKLRNTRGKLLRVLDAGGRHISRNEFPKEVSKFVLLRYLELGRYANESLPSSIGNLSNLETLRLWGSGTVPNEICNSEHLRHLYTHGFDIDGHPRVNNLRNLQTLCLRAGTWINDGLGQLTSLRKLVIDGDLSSYHKALSKSIDKLCKLRSLKLLSGCSIPPFMPFTHHLHLYKMILEGRMMKPPEIPRSLVMLTLVGSSLKQDDISALKKLTNVVVIPTLRFRAFKRRKLKIFVGDISVTCDNLWFGIKLVSFLFFFILLLLYNLFLKYHVKIVRRVILEIGLYC</sequence>
<evidence type="ECO:0000256" key="3">
    <source>
        <dbReference type="ARBA" id="ARBA00022821"/>
    </source>
</evidence>
<comment type="caution">
    <text evidence="9">The sequence shown here is derived from an EMBL/GenBank/DDBJ whole genome shotgun (WGS) entry which is preliminary data.</text>
</comment>
<evidence type="ECO:0000259" key="5">
    <source>
        <dbReference type="Pfam" id="PF00931"/>
    </source>
</evidence>
<gene>
    <name evidence="9" type="ORF">CKAN_01307800</name>
</gene>
<dbReference type="AlphaFoldDB" id="A0A3S3P6P5"/>
<dbReference type="InterPro" id="IPR042197">
    <property type="entry name" value="Apaf_helical"/>
</dbReference>
<dbReference type="GO" id="GO:0043531">
    <property type="term" value="F:ADP binding"/>
    <property type="evidence" value="ECO:0007669"/>
    <property type="project" value="InterPro"/>
</dbReference>
<evidence type="ECO:0000313" key="10">
    <source>
        <dbReference type="Proteomes" id="UP000283530"/>
    </source>
</evidence>
<dbReference type="Pfam" id="PF00931">
    <property type="entry name" value="NB-ARC"/>
    <property type="match status" value="1"/>
</dbReference>
<dbReference type="InterPro" id="IPR044974">
    <property type="entry name" value="Disease_R_plants"/>
</dbReference>
<organism evidence="9 10">
    <name type="scientific">Cinnamomum micranthum f. kanehirae</name>
    <dbReference type="NCBI Taxonomy" id="337451"/>
    <lineage>
        <taxon>Eukaryota</taxon>
        <taxon>Viridiplantae</taxon>
        <taxon>Streptophyta</taxon>
        <taxon>Embryophyta</taxon>
        <taxon>Tracheophyta</taxon>
        <taxon>Spermatophyta</taxon>
        <taxon>Magnoliopsida</taxon>
        <taxon>Magnoliidae</taxon>
        <taxon>Laurales</taxon>
        <taxon>Lauraceae</taxon>
        <taxon>Cinnamomum</taxon>
    </lineage>
</organism>
<dbReference type="InterPro" id="IPR038005">
    <property type="entry name" value="RX-like_CC"/>
</dbReference>
<evidence type="ECO:0000256" key="4">
    <source>
        <dbReference type="SAM" id="Phobius"/>
    </source>
</evidence>
<feature type="domain" description="Disease resistance R13L4/SHOC-2-like LRR" evidence="8">
    <location>
        <begin position="569"/>
        <end position="774"/>
    </location>
</feature>
<dbReference type="EMBL" id="QPKB01000005">
    <property type="protein sequence ID" value="RWR84281.1"/>
    <property type="molecule type" value="Genomic_DNA"/>
</dbReference>
<dbReference type="SUPFAM" id="SSF52540">
    <property type="entry name" value="P-loop containing nucleoside triphosphate hydrolases"/>
    <property type="match status" value="1"/>
</dbReference>
<keyword evidence="2" id="KW-0547">Nucleotide-binding</keyword>
<dbReference type="InterPro" id="IPR027417">
    <property type="entry name" value="P-loop_NTPase"/>
</dbReference>
<keyword evidence="4" id="KW-0812">Transmembrane</keyword>
<dbReference type="InterPro" id="IPR032675">
    <property type="entry name" value="LRR_dom_sf"/>
</dbReference>
<feature type="domain" description="NB-ARC" evidence="5">
    <location>
        <begin position="175"/>
        <end position="342"/>
    </location>
</feature>
<evidence type="ECO:0000259" key="8">
    <source>
        <dbReference type="Pfam" id="PF23598"/>
    </source>
</evidence>
<protein>
    <submittedName>
        <fullName evidence="9">Disease resistance protein</fullName>
    </submittedName>
</protein>
<dbReference type="CDD" id="cd00009">
    <property type="entry name" value="AAA"/>
    <property type="match status" value="1"/>
</dbReference>
<dbReference type="STRING" id="337451.A0A3S3P6P5"/>
<dbReference type="Gene3D" id="1.10.8.430">
    <property type="entry name" value="Helical domain of apoptotic protease-activating factors"/>
    <property type="match status" value="1"/>
</dbReference>
<feature type="transmembrane region" description="Helical" evidence="4">
    <location>
        <begin position="805"/>
        <end position="827"/>
    </location>
</feature>
<dbReference type="PRINTS" id="PR00364">
    <property type="entry name" value="DISEASERSIST"/>
</dbReference>
<evidence type="ECO:0000256" key="1">
    <source>
        <dbReference type="ARBA" id="ARBA00022737"/>
    </source>
</evidence>
<evidence type="ECO:0000259" key="7">
    <source>
        <dbReference type="Pfam" id="PF23559"/>
    </source>
</evidence>
<dbReference type="Proteomes" id="UP000283530">
    <property type="component" value="Unassembled WGS sequence"/>
</dbReference>
<keyword evidence="4" id="KW-0472">Membrane</keyword>
<dbReference type="OrthoDB" id="646178at2759"/>
<dbReference type="FunFam" id="1.10.10.10:FF:000322">
    <property type="entry name" value="Probable disease resistance protein At1g63360"/>
    <property type="match status" value="1"/>
</dbReference>